<comment type="caution">
    <text evidence="20">The sequence shown here is derived from an EMBL/GenBank/DDBJ whole genome shotgun (WGS) entry which is preliminary data.</text>
</comment>
<dbReference type="CDD" id="cd05387">
    <property type="entry name" value="BY-kinase"/>
    <property type="match status" value="1"/>
</dbReference>
<keyword evidence="6" id="KW-1003">Cell membrane</keyword>
<dbReference type="AlphaFoldDB" id="A0AA37UJP6"/>
<dbReference type="Proteomes" id="UP001157161">
    <property type="component" value="Unassembled WGS sequence"/>
</dbReference>
<dbReference type="EMBL" id="BSUM01000001">
    <property type="protein sequence ID" value="GMA30385.1"/>
    <property type="molecule type" value="Genomic_DNA"/>
</dbReference>
<dbReference type="InterPro" id="IPR025669">
    <property type="entry name" value="AAA_dom"/>
</dbReference>
<evidence type="ECO:0000313" key="20">
    <source>
        <dbReference type="EMBL" id="GMA30385.1"/>
    </source>
</evidence>
<keyword evidence="8" id="KW-0808">Transferase</keyword>
<keyword evidence="12" id="KW-0067">ATP-binding</keyword>
<dbReference type="GO" id="GO:0005886">
    <property type="term" value="C:plasma membrane"/>
    <property type="evidence" value="ECO:0007669"/>
    <property type="project" value="UniProtKB-SubCell"/>
</dbReference>
<keyword evidence="7" id="KW-0997">Cell inner membrane</keyword>
<dbReference type="EC" id="2.7.10.2" evidence="5"/>
<evidence type="ECO:0000259" key="19">
    <source>
        <dbReference type="Pfam" id="PF13614"/>
    </source>
</evidence>
<dbReference type="PANTHER" id="PTHR32309">
    <property type="entry name" value="TYROSINE-PROTEIN KINASE"/>
    <property type="match status" value="1"/>
</dbReference>
<dbReference type="InterPro" id="IPR003856">
    <property type="entry name" value="LPS_length_determ_N"/>
</dbReference>
<comment type="subcellular location">
    <subcellularLocation>
        <location evidence="1">Cell inner membrane</location>
        <topology evidence="1">Multi-pass membrane protein</topology>
    </subcellularLocation>
</comment>
<dbReference type="SUPFAM" id="SSF52540">
    <property type="entry name" value="P-loop containing nucleoside triphosphate hydrolases"/>
    <property type="match status" value="1"/>
</dbReference>
<dbReference type="FunFam" id="3.40.50.300:FF:000527">
    <property type="entry name" value="Tyrosine-protein kinase etk"/>
    <property type="match status" value="1"/>
</dbReference>
<keyword evidence="14 17" id="KW-0472">Membrane</keyword>
<dbReference type="PANTHER" id="PTHR32309:SF13">
    <property type="entry name" value="FERRIC ENTEROBACTIN TRANSPORT PROTEIN FEPE"/>
    <property type="match status" value="1"/>
</dbReference>
<evidence type="ECO:0000256" key="5">
    <source>
        <dbReference type="ARBA" id="ARBA00011903"/>
    </source>
</evidence>
<evidence type="ECO:0000256" key="4">
    <source>
        <dbReference type="ARBA" id="ARBA00008883"/>
    </source>
</evidence>
<evidence type="ECO:0000256" key="6">
    <source>
        <dbReference type="ARBA" id="ARBA00022475"/>
    </source>
</evidence>
<dbReference type="GO" id="GO:0005524">
    <property type="term" value="F:ATP binding"/>
    <property type="evidence" value="ECO:0007669"/>
    <property type="project" value="UniProtKB-KW"/>
</dbReference>
<evidence type="ECO:0000256" key="10">
    <source>
        <dbReference type="ARBA" id="ARBA00022741"/>
    </source>
</evidence>
<reference evidence="20" key="1">
    <citation type="journal article" date="2014" name="Int. J. Syst. Evol. Microbiol.">
        <title>Complete genome sequence of Corynebacterium casei LMG S-19264T (=DSM 44701T), isolated from a smear-ripened cheese.</title>
        <authorList>
            <consortium name="US DOE Joint Genome Institute (JGI-PGF)"/>
            <person name="Walter F."/>
            <person name="Albersmeier A."/>
            <person name="Kalinowski J."/>
            <person name="Ruckert C."/>
        </authorList>
    </citation>
    <scope>NUCLEOTIDE SEQUENCE</scope>
    <source>
        <strain evidence="20">NBRC 112290</strain>
    </source>
</reference>
<evidence type="ECO:0000256" key="2">
    <source>
        <dbReference type="ARBA" id="ARBA00006683"/>
    </source>
</evidence>
<evidence type="ECO:0000256" key="3">
    <source>
        <dbReference type="ARBA" id="ARBA00007316"/>
    </source>
</evidence>
<reference evidence="20" key="2">
    <citation type="submission" date="2023-02" db="EMBL/GenBank/DDBJ databases">
        <authorList>
            <person name="Sun Q."/>
            <person name="Mori K."/>
        </authorList>
    </citation>
    <scope>NUCLEOTIDE SEQUENCE</scope>
    <source>
        <strain evidence="20">NBRC 112290</strain>
    </source>
</reference>
<dbReference type="RefSeq" id="WP_284249017.1">
    <property type="nucleotide sequence ID" value="NZ_BSUM01000001.1"/>
</dbReference>
<feature type="domain" description="AAA" evidence="19">
    <location>
        <begin position="265"/>
        <end position="399"/>
    </location>
</feature>
<dbReference type="InterPro" id="IPR050445">
    <property type="entry name" value="Bact_polysacc_biosynth/exp"/>
</dbReference>
<evidence type="ECO:0000256" key="15">
    <source>
        <dbReference type="ARBA" id="ARBA00023137"/>
    </source>
</evidence>
<name>A0AA37UJP6_9MICO</name>
<comment type="similarity">
    <text evidence="2">Belongs to the CpsC/CapA family.</text>
</comment>
<keyword evidence="15" id="KW-0829">Tyrosine-protein kinase</keyword>
<dbReference type="GO" id="GO:0042802">
    <property type="term" value="F:identical protein binding"/>
    <property type="evidence" value="ECO:0007669"/>
    <property type="project" value="UniProtKB-ARBA"/>
</dbReference>
<protein>
    <recommendedName>
        <fullName evidence="5">non-specific protein-tyrosine kinase</fullName>
        <ecNumber evidence="5">2.7.10.2</ecNumber>
    </recommendedName>
</protein>
<evidence type="ECO:0000256" key="11">
    <source>
        <dbReference type="ARBA" id="ARBA00022777"/>
    </source>
</evidence>
<keyword evidence="11" id="KW-0418">Kinase</keyword>
<evidence type="ECO:0000256" key="8">
    <source>
        <dbReference type="ARBA" id="ARBA00022679"/>
    </source>
</evidence>
<evidence type="ECO:0000256" key="12">
    <source>
        <dbReference type="ARBA" id="ARBA00022840"/>
    </source>
</evidence>
<proteinExistence type="inferred from homology"/>
<comment type="similarity">
    <text evidence="3">Belongs to the CpsD/CapB family.</text>
</comment>
<dbReference type="Pfam" id="PF02706">
    <property type="entry name" value="Wzz"/>
    <property type="match status" value="1"/>
</dbReference>
<comment type="similarity">
    <text evidence="4">Belongs to the etk/wzc family.</text>
</comment>
<organism evidence="20 21">
    <name type="scientific">Litorihabitans aurantiacus</name>
    <dbReference type="NCBI Taxonomy" id="1930061"/>
    <lineage>
        <taxon>Bacteria</taxon>
        <taxon>Bacillati</taxon>
        <taxon>Actinomycetota</taxon>
        <taxon>Actinomycetes</taxon>
        <taxon>Micrococcales</taxon>
        <taxon>Beutenbergiaceae</taxon>
        <taxon>Litorihabitans</taxon>
    </lineage>
</organism>
<gene>
    <name evidence="20" type="ORF">GCM10025875_03770</name>
</gene>
<evidence type="ECO:0000256" key="9">
    <source>
        <dbReference type="ARBA" id="ARBA00022692"/>
    </source>
</evidence>
<sequence>MDLRDYITILRERWSLVLVCMLTGTLAGGLLTLVTSPTYESTSQIYVSVQTQDGSTQNLAQGSTFSQSQVAGFADLATSPLVLNPIIDERGLDVAAASLAGRVSAVVKQGTSLIDVTVEAGDPVEAADLSNAVAGSMAVVLPELQRPLDSAVSPVRITVTRNAVEPMSQASPNARLNLAVGLLAGVFLGIGIAVLRTTLDTRIRSEGDVGAVTDRPVLGAVAYDPSATADPLVIASNPLSLRAEAIRRLRTNLQFLDASARPRSIVVTSSLPGEGKSTTAANLALAMADAGSRVLLIDADLRRPTISKLFAIEGAVGLTTVLIGRASLEDVVQTYGDSTLDLLASGETPPNPSELLGSRQMRTLLGELVERYDVVVLDTAPLLPVTDGAVLARQADGALVVAGANVAHRPQLQTAVAALETVEARVLGIVMNRVPVEKRGSYSYYEYTPVKQKGRR</sequence>
<accession>A0AA37UJP6</accession>
<evidence type="ECO:0000313" key="21">
    <source>
        <dbReference type="Proteomes" id="UP001157161"/>
    </source>
</evidence>
<evidence type="ECO:0000259" key="18">
    <source>
        <dbReference type="Pfam" id="PF02706"/>
    </source>
</evidence>
<evidence type="ECO:0000256" key="14">
    <source>
        <dbReference type="ARBA" id="ARBA00023136"/>
    </source>
</evidence>
<keyword evidence="21" id="KW-1185">Reference proteome</keyword>
<evidence type="ECO:0000256" key="7">
    <source>
        <dbReference type="ARBA" id="ARBA00022519"/>
    </source>
</evidence>
<evidence type="ECO:0000256" key="1">
    <source>
        <dbReference type="ARBA" id="ARBA00004429"/>
    </source>
</evidence>
<feature type="transmembrane region" description="Helical" evidence="17">
    <location>
        <begin position="14"/>
        <end position="34"/>
    </location>
</feature>
<dbReference type="NCBIfam" id="TIGR01007">
    <property type="entry name" value="eps_fam"/>
    <property type="match status" value="1"/>
</dbReference>
<dbReference type="GO" id="GO:0004715">
    <property type="term" value="F:non-membrane spanning protein tyrosine kinase activity"/>
    <property type="evidence" value="ECO:0007669"/>
    <property type="project" value="UniProtKB-EC"/>
</dbReference>
<keyword evidence="13 17" id="KW-1133">Transmembrane helix</keyword>
<evidence type="ECO:0000256" key="16">
    <source>
        <dbReference type="ARBA" id="ARBA00051245"/>
    </source>
</evidence>
<keyword evidence="10" id="KW-0547">Nucleotide-binding</keyword>
<keyword evidence="9 17" id="KW-0812">Transmembrane</keyword>
<comment type="catalytic activity">
    <reaction evidence="16">
        <text>L-tyrosyl-[protein] + ATP = O-phospho-L-tyrosyl-[protein] + ADP + H(+)</text>
        <dbReference type="Rhea" id="RHEA:10596"/>
        <dbReference type="Rhea" id="RHEA-COMP:10136"/>
        <dbReference type="Rhea" id="RHEA-COMP:20101"/>
        <dbReference type="ChEBI" id="CHEBI:15378"/>
        <dbReference type="ChEBI" id="CHEBI:30616"/>
        <dbReference type="ChEBI" id="CHEBI:46858"/>
        <dbReference type="ChEBI" id="CHEBI:61978"/>
        <dbReference type="ChEBI" id="CHEBI:456216"/>
        <dbReference type="EC" id="2.7.10.2"/>
    </reaction>
</comment>
<dbReference type="Pfam" id="PF13614">
    <property type="entry name" value="AAA_31"/>
    <property type="match status" value="1"/>
</dbReference>
<evidence type="ECO:0000256" key="17">
    <source>
        <dbReference type="SAM" id="Phobius"/>
    </source>
</evidence>
<dbReference type="InterPro" id="IPR027417">
    <property type="entry name" value="P-loop_NTPase"/>
</dbReference>
<evidence type="ECO:0000256" key="13">
    <source>
        <dbReference type="ARBA" id="ARBA00022989"/>
    </source>
</evidence>
<feature type="transmembrane region" description="Helical" evidence="17">
    <location>
        <begin position="176"/>
        <end position="195"/>
    </location>
</feature>
<dbReference type="InterPro" id="IPR005702">
    <property type="entry name" value="Wzc-like_C"/>
</dbReference>
<dbReference type="Gene3D" id="3.40.50.300">
    <property type="entry name" value="P-loop containing nucleotide triphosphate hydrolases"/>
    <property type="match status" value="1"/>
</dbReference>
<feature type="domain" description="Polysaccharide chain length determinant N-terminal" evidence="18">
    <location>
        <begin position="1"/>
        <end position="89"/>
    </location>
</feature>